<dbReference type="EMBL" id="LFJN01000010">
    <property type="protein sequence ID" value="KPI41263.1"/>
    <property type="molecule type" value="Genomic_DNA"/>
</dbReference>
<feature type="compositionally biased region" description="Low complexity" evidence="1">
    <location>
        <begin position="178"/>
        <end position="189"/>
    </location>
</feature>
<evidence type="ECO:0000256" key="2">
    <source>
        <dbReference type="SAM" id="Phobius"/>
    </source>
</evidence>
<name>A0A0N1HAW8_9EURO</name>
<dbReference type="VEuPathDB" id="FungiDB:AB675_8222"/>
<keyword evidence="4" id="KW-1185">Reference proteome</keyword>
<dbReference type="GeneID" id="28740533"/>
<feature type="transmembrane region" description="Helical" evidence="2">
    <location>
        <begin position="207"/>
        <end position="225"/>
    </location>
</feature>
<dbReference type="AlphaFoldDB" id="A0A0N1HAW8"/>
<keyword evidence="2" id="KW-1133">Transmembrane helix</keyword>
<sequence length="226" mass="23503">MAVNSTATISAGQPVVSVFKPYAFMPVYHFASALGADEVATTMMIDCENSCNYWADAIVLQGPSTFAAALVPDDRKVVWDCSLTAGAGADCAIQEFPAGYEIEQFETGFTLPAPFTAHFDSQLLFPVTITAGELTPFTQATSLNITVTGINTPRVTAPSVDAPSITSIGTVDHSTTASSSHSIPTQSSSANSTTHVAPKDTSSADRMILSSFAGVASVLLVLTAIL</sequence>
<reference evidence="3 4" key="1">
    <citation type="submission" date="2015-06" db="EMBL/GenBank/DDBJ databases">
        <title>Draft genome of the ant-associated black yeast Phialophora attae CBS 131958.</title>
        <authorList>
            <person name="Moreno L.F."/>
            <person name="Stielow B.J."/>
            <person name="de Hoog S."/>
            <person name="Vicente V.A."/>
            <person name="Weiss V.A."/>
            <person name="de Vries M."/>
            <person name="Cruz L.M."/>
            <person name="Souza E.M."/>
        </authorList>
    </citation>
    <scope>NUCLEOTIDE SEQUENCE [LARGE SCALE GENOMIC DNA]</scope>
    <source>
        <strain evidence="3 4">CBS 131958</strain>
    </source>
</reference>
<proteinExistence type="predicted"/>
<comment type="caution">
    <text evidence="3">The sequence shown here is derived from an EMBL/GenBank/DDBJ whole genome shotgun (WGS) entry which is preliminary data.</text>
</comment>
<keyword evidence="2" id="KW-0812">Transmembrane</keyword>
<feature type="region of interest" description="Disordered" evidence="1">
    <location>
        <begin position="171"/>
        <end position="198"/>
    </location>
</feature>
<protein>
    <submittedName>
        <fullName evidence="3">Uncharacterized protein</fullName>
    </submittedName>
</protein>
<dbReference type="RefSeq" id="XP_018001226.1">
    <property type="nucleotide sequence ID" value="XM_018148653.1"/>
</dbReference>
<accession>A0A0N1HAW8</accession>
<evidence type="ECO:0000313" key="3">
    <source>
        <dbReference type="EMBL" id="KPI41263.1"/>
    </source>
</evidence>
<gene>
    <name evidence="3" type="ORF">AB675_8222</name>
</gene>
<organism evidence="3 4">
    <name type="scientific">Cyphellophora attinorum</name>
    <dbReference type="NCBI Taxonomy" id="1664694"/>
    <lineage>
        <taxon>Eukaryota</taxon>
        <taxon>Fungi</taxon>
        <taxon>Dikarya</taxon>
        <taxon>Ascomycota</taxon>
        <taxon>Pezizomycotina</taxon>
        <taxon>Eurotiomycetes</taxon>
        <taxon>Chaetothyriomycetidae</taxon>
        <taxon>Chaetothyriales</taxon>
        <taxon>Cyphellophoraceae</taxon>
        <taxon>Cyphellophora</taxon>
    </lineage>
</organism>
<dbReference type="Proteomes" id="UP000038010">
    <property type="component" value="Unassembled WGS sequence"/>
</dbReference>
<evidence type="ECO:0000256" key="1">
    <source>
        <dbReference type="SAM" id="MobiDB-lite"/>
    </source>
</evidence>
<evidence type="ECO:0000313" key="4">
    <source>
        <dbReference type="Proteomes" id="UP000038010"/>
    </source>
</evidence>
<keyword evidence="2" id="KW-0472">Membrane</keyword>